<accession>A0A7S3PBF9</accession>
<gene>
    <name evidence="1" type="ORF">ACOF00016_LOCUS17142</name>
</gene>
<sequence>MAPEAVPSQSLCIIEAECKAFQVVEETLASAAQACESGFLPSMSTPPSPEHMEQATSDARLLDMYYYPAALQMAAYFRARLYKALFRHWKKSPEGADVACSQDEFVLHLEDDLRELAKIKAREVVLSLASTMEMQREALKRVEEVLKRVRKLARGYVQRRVDGIKDPDLVVVTERQEQINRLESDTLQYTHRQLRARLEEDRSAAIQHVFKAGTSLHLKRLQECEVYANEFQKWTEDVLSKHPL</sequence>
<dbReference type="EMBL" id="HBIM01023160">
    <property type="protein sequence ID" value="CAE0420366.1"/>
    <property type="molecule type" value="Transcribed_RNA"/>
</dbReference>
<dbReference type="AlphaFoldDB" id="A0A7S3PBF9"/>
<reference evidence="1" key="1">
    <citation type="submission" date="2021-01" db="EMBL/GenBank/DDBJ databases">
        <authorList>
            <person name="Corre E."/>
            <person name="Pelletier E."/>
            <person name="Niang G."/>
            <person name="Scheremetjew M."/>
            <person name="Finn R."/>
            <person name="Kale V."/>
            <person name="Holt S."/>
            <person name="Cochrane G."/>
            <person name="Meng A."/>
            <person name="Brown T."/>
            <person name="Cohen L."/>
        </authorList>
    </citation>
    <scope>NUCLEOTIDE SEQUENCE</scope>
    <source>
        <strain evidence="1">CCMP127</strain>
    </source>
</reference>
<proteinExistence type="predicted"/>
<evidence type="ECO:0000313" key="1">
    <source>
        <dbReference type="EMBL" id="CAE0420366.1"/>
    </source>
</evidence>
<name>A0A7S3PBF9_9STRA</name>
<organism evidence="1">
    <name type="scientific">Amphora coffeiformis</name>
    <dbReference type="NCBI Taxonomy" id="265554"/>
    <lineage>
        <taxon>Eukaryota</taxon>
        <taxon>Sar</taxon>
        <taxon>Stramenopiles</taxon>
        <taxon>Ochrophyta</taxon>
        <taxon>Bacillariophyta</taxon>
        <taxon>Bacillariophyceae</taxon>
        <taxon>Bacillariophycidae</taxon>
        <taxon>Thalassiophysales</taxon>
        <taxon>Catenulaceae</taxon>
        <taxon>Amphora</taxon>
    </lineage>
</organism>
<protein>
    <submittedName>
        <fullName evidence="1">Uncharacterized protein</fullName>
    </submittedName>
</protein>